<dbReference type="HOGENOM" id="CLU_091705_3_0_0"/>
<keyword evidence="2" id="KW-0472">Membrane</keyword>
<dbReference type="GO" id="GO:0043683">
    <property type="term" value="P:type IV pilus assembly"/>
    <property type="evidence" value="ECO:0007669"/>
    <property type="project" value="InterPro"/>
</dbReference>
<dbReference type="PRINTS" id="PR00813">
    <property type="entry name" value="BCTERIALGSPG"/>
</dbReference>
<evidence type="ECO:0000313" key="3">
    <source>
        <dbReference type="EMBL" id="ACC98830.1"/>
    </source>
</evidence>
<organism evidence="3 4">
    <name type="scientific">Elusimicrobium minutum (strain Pei191)</name>
    <dbReference type="NCBI Taxonomy" id="445932"/>
    <lineage>
        <taxon>Bacteria</taxon>
        <taxon>Pseudomonadati</taxon>
        <taxon>Elusimicrobiota</taxon>
        <taxon>Elusimicrobia</taxon>
        <taxon>Elusimicrobiales</taxon>
        <taxon>Elusimicrobiaceae</taxon>
        <taxon>Elusimicrobium</taxon>
    </lineage>
</organism>
<dbReference type="AlphaFoldDB" id="B2KE84"/>
<keyword evidence="1" id="KW-0488">Methylation</keyword>
<dbReference type="Pfam" id="PF16732">
    <property type="entry name" value="ComP_DUS"/>
    <property type="match status" value="1"/>
</dbReference>
<dbReference type="NCBIfam" id="TIGR02532">
    <property type="entry name" value="IV_pilin_GFxxxE"/>
    <property type="match status" value="1"/>
</dbReference>
<dbReference type="PROSITE" id="PS00409">
    <property type="entry name" value="PROKAR_NTER_METHYL"/>
    <property type="match status" value="1"/>
</dbReference>
<keyword evidence="2" id="KW-1133">Transmembrane helix</keyword>
<sequence>MKNNKGFTLIELLVVVLIIGILAAIALPQYTKTVEKSRAAEALLNLKAISDAANRFYLMNNTYNGIDISATGNLDIEPPATTATSKFDYVATPASPTTTLTITAYRRVGTTTGSASSKQYSIAFVLTNGATTSRTCAVGTGDANICKALNIN</sequence>
<dbReference type="SUPFAM" id="SSF54523">
    <property type="entry name" value="Pili subunits"/>
    <property type="match status" value="1"/>
</dbReference>
<name>B2KE84_ELUMP</name>
<dbReference type="PANTHER" id="PTHR30093:SF47">
    <property type="entry name" value="TYPE IV PILUS NON-CORE MINOR PILIN PILE"/>
    <property type="match status" value="1"/>
</dbReference>
<dbReference type="PANTHER" id="PTHR30093">
    <property type="entry name" value="GENERAL SECRETION PATHWAY PROTEIN G"/>
    <property type="match status" value="1"/>
</dbReference>
<protein>
    <submittedName>
        <fullName evidence="3">PilE-like protein</fullName>
    </submittedName>
</protein>
<dbReference type="GO" id="GO:0015628">
    <property type="term" value="P:protein secretion by the type II secretion system"/>
    <property type="evidence" value="ECO:0007669"/>
    <property type="project" value="InterPro"/>
</dbReference>
<dbReference type="InterPro" id="IPR000983">
    <property type="entry name" value="Bac_GSPG_pilin"/>
</dbReference>
<proteinExistence type="predicted"/>
<accession>B2KE84</accession>
<dbReference type="OrthoDB" id="5296638at2"/>
<dbReference type="InterPro" id="IPR012902">
    <property type="entry name" value="N_methyl_site"/>
</dbReference>
<dbReference type="InterPro" id="IPR031982">
    <property type="entry name" value="PilE-like"/>
</dbReference>
<dbReference type="InterPro" id="IPR045584">
    <property type="entry name" value="Pilin-like"/>
</dbReference>
<dbReference type="KEGG" id="emi:Emin_1280"/>
<gene>
    <name evidence="3" type="ordered locus">Emin_1280</name>
</gene>
<keyword evidence="2" id="KW-0812">Transmembrane</keyword>
<evidence type="ECO:0000256" key="1">
    <source>
        <dbReference type="ARBA" id="ARBA00022481"/>
    </source>
</evidence>
<dbReference type="Pfam" id="PF07963">
    <property type="entry name" value="N_methyl"/>
    <property type="match status" value="1"/>
</dbReference>
<evidence type="ECO:0000313" key="4">
    <source>
        <dbReference type="Proteomes" id="UP000001029"/>
    </source>
</evidence>
<feature type="transmembrane region" description="Helical" evidence="2">
    <location>
        <begin position="6"/>
        <end position="27"/>
    </location>
</feature>
<dbReference type="EMBL" id="CP001055">
    <property type="protein sequence ID" value="ACC98830.1"/>
    <property type="molecule type" value="Genomic_DNA"/>
</dbReference>
<evidence type="ECO:0000256" key="2">
    <source>
        <dbReference type="SAM" id="Phobius"/>
    </source>
</evidence>
<reference evidence="3 4" key="1">
    <citation type="journal article" date="2009" name="Appl. Environ. Microbiol.">
        <title>Genomic analysis of 'Elusimicrobium minutum,' the first cultivated representative of the phylum 'Elusimicrobia' (formerly termite group 1).</title>
        <authorList>
            <person name="Herlemann D.P.R."/>
            <person name="Geissinger O."/>
            <person name="Ikeda-Ohtsubo W."/>
            <person name="Kunin V."/>
            <person name="Sun H."/>
            <person name="Lapidus A."/>
            <person name="Hugenholtz P."/>
            <person name="Brune A."/>
        </authorList>
    </citation>
    <scope>NUCLEOTIDE SEQUENCE [LARGE SCALE GENOMIC DNA]</scope>
    <source>
        <strain evidence="3 4">Pei191</strain>
    </source>
</reference>
<dbReference type="GO" id="GO:0015627">
    <property type="term" value="C:type II protein secretion system complex"/>
    <property type="evidence" value="ECO:0007669"/>
    <property type="project" value="InterPro"/>
</dbReference>
<keyword evidence="4" id="KW-1185">Reference proteome</keyword>
<dbReference type="Gene3D" id="3.30.700.10">
    <property type="entry name" value="Glycoprotein, Type 4 Pilin"/>
    <property type="match status" value="1"/>
</dbReference>
<dbReference type="Proteomes" id="UP000001029">
    <property type="component" value="Chromosome"/>
</dbReference>
<dbReference type="RefSeq" id="WP_012415445.1">
    <property type="nucleotide sequence ID" value="NC_010644.1"/>
</dbReference>